<name>A0A932CLD0_UNCTE</name>
<dbReference type="EMBL" id="JACPRF010000013">
    <property type="protein sequence ID" value="MBI2875319.1"/>
    <property type="molecule type" value="Genomic_DNA"/>
</dbReference>
<proteinExistence type="predicted"/>
<evidence type="ECO:0000313" key="2">
    <source>
        <dbReference type="Proteomes" id="UP000769766"/>
    </source>
</evidence>
<sequence>MRFSWQRLLGWFILIPFFLLSVYPYAGAEEEGDKEKTEEVAAEEKGGKGFYDEYIKAADYALSTGFMKVSPFENQHVTNFRLFGDQIDYLTESIPGLEIMGMIKNRTWVNTHGRSG</sequence>
<protein>
    <submittedName>
        <fullName evidence="1">Uncharacterized protein</fullName>
    </submittedName>
</protein>
<feature type="non-terminal residue" evidence="1">
    <location>
        <position position="116"/>
    </location>
</feature>
<gene>
    <name evidence="1" type="ORF">HYY20_00370</name>
</gene>
<organism evidence="1 2">
    <name type="scientific">Tectimicrobiota bacterium</name>
    <dbReference type="NCBI Taxonomy" id="2528274"/>
    <lineage>
        <taxon>Bacteria</taxon>
        <taxon>Pseudomonadati</taxon>
        <taxon>Nitrospinota/Tectimicrobiota group</taxon>
        <taxon>Candidatus Tectimicrobiota</taxon>
    </lineage>
</organism>
<comment type="caution">
    <text evidence="1">The sequence shown here is derived from an EMBL/GenBank/DDBJ whole genome shotgun (WGS) entry which is preliminary data.</text>
</comment>
<dbReference type="Proteomes" id="UP000769766">
    <property type="component" value="Unassembled WGS sequence"/>
</dbReference>
<accession>A0A932CLD0</accession>
<reference evidence="1" key="1">
    <citation type="submission" date="2020-07" db="EMBL/GenBank/DDBJ databases">
        <title>Huge and variable diversity of episymbiotic CPR bacteria and DPANN archaea in groundwater ecosystems.</title>
        <authorList>
            <person name="He C.Y."/>
            <person name="Keren R."/>
            <person name="Whittaker M."/>
            <person name="Farag I.F."/>
            <person name="Doudna J."/>
            <person name="Cate J.H.D."/>
            <person name="Banfield J.F."/>
        </authorList>
    </citation>
    <scope>NUCLEOTIDE SEQUENCE</scope>
    <source>
        <strain evidence="1">NC_groundwater_672_Ag_B-0.1um_62_36</strain>
    </source>
</reference>
<evidence type="ECO:0000313" key="1">
    <source>
        <dbReference type="EMBL" id="MBI2875319.1"/>
    </source>
</evidence>
<dbReference type="AlphaFoldDB" id="A0A932CLD0"/>